<evidence type="ECO:0000256" key="4">
    <source>
        <dbReference type="ARBA" id="ARBA00022989"/>
    </source>
</evidence>
<feature type="transmembrane region" description="Helical" evidence="6">
    <location>
        <begin position="416"/>
        <end position="435"/>
    </location>
</feature>
<protein>
    <submittedName>
        <fullName evidence="8">DNA internalization-related competence protein ComEC/Rec2</fullName>
    </submittedName>
</protein>
<dbReference type="SUPFAM" id="SSF56281">
    <property type="entry name" value="Metallo-hydrolase/oxidoreductase"/>
    <property type="match status" value="1"/>
</dbReference>
<feature type="transmembrane region" description="Helical" evidence="6">
    <location>
        <begin position="495"/>
        <end position="521"/>
    </location>
</feature>
<accession>A0A4Q0T745</accession>
<keyword evidence="2" id="KW-1003">Cell membrane</keyword>
<dbReference type="Pfam" id="PF13567">
    <property type="entry name" value="DUF4131"/>
    <property type="match status" value="1"/>
</dbReference>
<feature type="transmembrane region" description="Helical" evidence="6">
    <location>
        <begin position="393"/>
        <end position="410"/>
    </location>
</feature>
<keyword evidence="9" id="KW-1185">Reference proteome</keyword>
<keyword evidence="3 6" id="KW-0812">Transmembrane</keyword>
<dbReference type="EMBL" id="RDSM01000001">
    <property type="protein sequence ID" value="RXH57928.1"/>
    <property type="molecule type" value="Genomic_DNA"/>
</dbReference>
<dbReference type="InterPro" id="IPR001279">
    <property type="entry name" value="Metallo-B-lactamas"/>
</dbReference>
<dbReference type="SMART" id="SM00849">
    <property type="entry name" value="Lactamase_B"/>
    <property type="match status" value="1"/>
</dbReference>
<proteinExistence type="predicted"/>
<dbReference type="InterPro" id="IPR052159">
    <property type="entry name" value="Competence_DNA_uptake"/>
</dbReference>
<evidence type="ECO:0000256" key="6">
    <source>
        <dbReference type="SAM" id="Phobius"/>
    </source>
</evidence>
<evidence type="ECO:0000313" key="8">
    <source>
        <dbReference type="EMBL" id="RXH57928.1"/>
    </source>
</evidence>
<evidence type="ECO:0000259" key="7">
    <source>
        <dbReference type="SMART" id="SM00849"/>
    </source>
</evidence>
<dbReference type="CDD" id="cd07731">
    <property type="entry name" value="ComA-like_MBL-fold"/>
    <property type="match status" value="1"/>
</dbReference>
<dbReference type="NCBIfam" id="TIGR00360">
    <property type="entry name" value="ComEC_N-term"/>
    <property type="match status" value="1"/>
</dbReference>
<feature type="transmembrane region" description="Helical" evidence="6">
    <location>
        <begin position="619"/>
        <end position="639"/>
    </location>
</feature>
<dbReference type="PANTHER" id="PTHR30619:SF1">
    <property type="entry name" value="RECOMBINATION PROTEIN 2"/>
    <property type="match status" value="1"/>
</dbReference>
<evidence type="ECO:0000256" key="3">
    <source>
        <dbReference type="ARBA" id="ARBA00022692"/>
    </source>
</evidence>
<evidence type="ECO:0000256" key="2">
    <source>
        <dbReference type="ARBA" id="ARBA00022475"/>
    </source>
</evidence>
<dbReference type="GO" id="GO:0005886">
    <property type="term" value="C:plasma membrane"/>
    <property type="evidence" value="ECO:0007669"/>
    <property type="project" value="UniProtKB-SubCell"/>
</dbReference>
<dbReference type="Proteomes" id="UP000289437">
    <property type="component" value="Unassembled WGS sequence"/>
</dbReference>
<dbReference type="InterPro" id="IPR036866">
    <property type="entry name" value="RibonucZ/Hydroxyglut_hydro"/>
</dbReference>
<dbReference type="InterPro" id="IPR004477">
    <property type="entry name" value="ComEC_N"/>
</dbReference>
<reference evidence="9" key="2">
    <citation type="submission" date="2019-02" db="EMBL/GenBank/DDBJ databases">
        <title>Granulicella sibirica sp. nov., a psychrotolerant acidobacterium isolated from an organic soil layer in forested tundra, West Siberia.</title>
        <authorList>
            <person name="Oshkin I.Y."/>
            <person name="Kulichevskaya I.S."/>
            <person name="Rijpstra W.I.C."/>
            <person name="Sinninghe Damste J.S."/>
            <person name="Rakitin A.L."/>
            <person name="Ravin N.V."/>
            <person name="Dedysh S.N."/>
        </authorList>
    </citation>
    <scope>NUCLEOTIDE SEQUENCE [LARGE SCALE GENOMIC DNA]</scope>
    <source>
        <strain evidence="9">AF10</strain>
    </source>
</reference>
<feature type="transmembrane region" description="Helical" evidence="6">
    <location>
        <begin position="346"/>
        <end position="372"/>
    </location>
</feature>
<reference evidence="8 9" key="1">
    <citation type="submission" date="2018-11" db="EMBL/GenBank/DDBJ databases">
        <authorList>
            <person name="Mardanov A.V."/>
            <person name="Ravin N.V."/>
            <person name="Dedysh S.N."/>
        </authorList>
    </citation>
    <scope>NUCLEOTIDE SEQUENCE [LARGE SCALE GENOMIC DNA]</scope>
    <source>
        <strain evidence="8 9">AF10</strain>
    </source>
</reference>
<dbReference type="AlphaFoldDB" id="A0A4Q0T745"/>
<feature type="transmembrane region" description="Helical" evidence="6">
    <location>
        <begin position="594"/>
        <end position="612"/>
    </location>
</feature>
<evidence type="ECO:0000256" key="1">
    <source>
        <dbReference type="ARBA" id="ARBA00004651"/>
    </source>
</evidence>
<dbReference type="Pfam" id="PF03772">
    <property type="entry name" value="Competence"/>
    <property type="match status" value="1"/>
</dbReference>
<feature type="transmembrane region" description="Helical" evidence="6">
    <location>
        <begin position="558"/>
        <end position="582"/>
    </location>
</feature>
<dbReference type="InterPro" id="IPR025405">
    <property type="entry name" value="DUF4131"/>
</dbReference>
<gene>
    <name evidence="8" type="ORF">GRAN_1238</name>
</gene>
<dbReference type="OrthoDB" id="9761531at2"/>
<keyword evidence="5 6" id="KW-0472">Membrane</keyword>
<dbReference type="Pfam" id="PF00753">
    <property type="entry name" value="Lactamase_B"/>
    <property type="match status" value="1"/>
</dbReference>
<dbReference type="PANTHER" id="PTHR30619">
    <property type="entry name" value="DNA INTERNALIZATION/COMPETENCE PROTEIN COMEC/REC2"/>
    <property type="match status" value="1"/>
</dbReference>
<dbReference type="RefSeq" id="WP_128912021.1">
    <property type="nucleotide sequence ID" value="NZ_RDSM01000001.1"/>
</dbReference>
<comment type="caution">
    <text evidence="8">The sequence shown here is derived from an EMBL/GenBank/DDBJ whole genome shotgun (WGS) entry which is preliminary data.</text>
</comment>
<keyword evidence="4 6" id="KW-1133">Transmembrane helix</keyword>
<evidence type="ECO:0000313" key="9">
    <source>
        <dbReference type="Proteomes" id="UP000289437"/>
    </source>
</evidence>
<name>A0A4Q0T745_9BACT</name>
<dbReference type="Gene3D" id="3.60.15.10">
    <property type="entry name" value="Ribonuclease Z/Hydroxyacylglutathione hydrolase-like"/>
    <property type="match status" value="1"/>
</dbReference>
<sequence length="918" mass="97876">MRFPARFIGEPAASPDPRLWARNGSRLEPLSFRRTPLLWAALWFCVGIGAERLGWVPAVVWVMAVLLLAGMSGAAIRTPWVGLVPVAGLWVVAGLGCGEMQPGAATQAELRGFADGLSRTVQGRVMRVRVLPPQARQDVDVDGYEETEGDAGLSVDLGVEAVEEVTPDASRMVPVTGGVRVTVIAEPGVAMPELRCGDVVDVAMRLKVPERFRDPGAWQYGDYLLDQGIGVHASVRAGKLAAETARGAGKAWDLRCRVYAAQAWASGRMLAFARSGANRALPEGSRLTAEDAGTLNAMLFGDRLGLNREMRKGFERTGSFHLFVVSGMHVGLIALGIFWVSRRTRLPMWAGTFVTIGLTTGYAALTGLGIPVQRALGMASIFLIARLLDRHHNTLNALGAAVLGALAWSPSSLFEASFQMTFLAIVGVAGIAIPLGERTILPYARAARRIEEVWRDVRFEPRLAQFRVMLRMFGEALGRLLGRWAMGLPARGMRVVLWVAELCLVALVTEAVMALPMALYFHRVALLALPVNLLTVPVIAFLVPAAMATFCGSLLSPWVAVLPGTVTAVLLHAVAGTVGHIARLTAADVRVPGPASWVCGVVVAGLGFCCWASRQRRAVWGWLTVATLPLLVGLALLPATPSVIPGMLEVTAIDVGQGDSILVVGPNGRAMLVDAGGPVGGVGLRSGSADTGFDVGEEVVAPYLWSRELRRLDVLALTHEHSDHMGGMPAILRSFRPRELWVGVDVPSQAYGAMLAEASALGVRIRHLRAGDALPWDGVDVSVLGPEAEYRNAGAPKNDDSLVMRLQFGKASVLLEGDAERPEEATMLAHDRVGPVTLLKVGHHGSATSSTEGFLAAVSPRDAVISVGRGNTFGHPRGEVITRLAGRGVKLYRTDMFGMTTFLLGRDGGIREVVGTSN</sequence>
<feature type="transmembrane region" description="Helical" evidence="6">
    <location>
        <begin position="527"/>
        <end position="551"/>
    </location>
</feature>
<dbReference type="InterPro" id="IPR035681">
    <property type="entry name" value="ComA-like_MBL"/>
</dbReference>
<feature type="transmembrane region" description="Helical" evidence="6">
    <location>
        <begin position="55"/>
        <end position="76"/>
    </location>
</feature>
<evidence type="ECO:0000256" key="5">
    <source>
        <dbReference type="ARBA" id="ARBA00023136"/>
    </source>
</evidence>
<organism evidence="8 9">
    <name type="scientific">Granulicella sibirica</name>
    <dbReference type="NCBI Taxonomy" id="2479048"/>
    <lineage>
        <taxon>Bacteria</taxon>
        <taxon>Pseudomonadati</taxon>
        <taxon>Acidobacteriota</taxon>
        <taxon>Terriglobia</taxon>
        <taxon>Terriglobales</taxon>
        <taxon>Acidobacteriaceae</taxon>
        <taxon>Granulicella</taxon>
    </lineage>
</organism>
<feature type="domain" description="Metallo-beta-lactamase" evidence="7">
    <location>
        <begin position="657"/>
        <end position="869"/>
    </location>
</feature>
<comment type="subcellular location">
    <subcellularLocation>
        <location evidence="1">Cell membrane</location>
        <topology evidence="1">Multi-pass membrane protein</topology>
    </subcellularLocation>
</comment>
<feature type="transmembrane region" description="Helical" evidence="6">
    <location>
        <begin position="320"/>
        <end position="340"/>
    </location>
</feature>